<sequence length="43" mass="5142">MRGWLKIRLTYDDVVYGWQESLEAIRGVTLPERHRIRDGDRPS</sequence>
<reference evidence="2" key="1">
    <citation type="journal article" date="2019" name="Int. J. Syst. Evol. Microbiol.">
        <title>The Global Catalogue of Microorganisms (GCM) 10K type strain sequencing project: providing services to taxonomists for standard genome sequencing and annotation.</title>
        <authorList>
            <consortium name="The Broad Institute Genomics Platform"/>
            <consortium name="The Broad Institute Genome Sequencing Center for Infectious Disease"/>
            <person name="Wu L."/>
            <person name="Ma J."/>
        </authorList>
    </citation>
    <scope>NUCLEOTIDE SEQUENCE [LARGE SCALE GENOMIC DNA]</scope>
    <source>
        <strain evidence="2">CCM 7855</strain>
    </source>
</reference>
<evidence type="ECO:0000313" key="1">
    <source>
        <dbReference type="EMBL" id="GGF23829.1"/>
    </source>
</evidence>
<gene>
    <name evidence="1" type="ORF">GCM10007298_19700</name>
</gene>
<proteinExistence type="predicted"/>
<organism evidence="1 2">
    <name type="scientific">Williamsia phyllosphaerae</name>
    <dbReference type="NCBI Taxonomy" id="885042"/>
    <lineage>
        <taxon>Bacteria</taxon>
        <taxon>Bacillati</taxon>
        <taxon>Actinomycetota</taxon>
        <taxon>Actinomycetes</taxon>
        <taxon>Mycobacteriales</taxon>
        <taxon>Nocardiaceae</taxon>
        <taxon>Williamsia</taxon>
    </lineage>
</organism>
<name>A0ABQ1US81_9NOCA</name>
<keyword evidence="2" id="KW-1185">Reference proteome</keyword>
<evidence type="ECO:0000313" key="2">
    <source>
        <dbReference type="Proteomes" id="UP000632454"/>
    </source>
</evidence>
<dbReference type="Proteomes" id="UP000632454">
    <property type="component" value="Unassembled WGS sequence"/>
</dbReference>
<comment type="caution">
    <text evidence="1">The sequence shown here is derived from an EMBL/GenBank/DDBJ whole genome shotgun (WGS) entry which is preliminary data.</text>
</comment>
<accession>A0ABQ1US81</accession>
<protein>
    <submittedName>
        <fullName evidence="1">Uncharacterized protein</fullName>
    </submittedName>
</protein>
<dbReference type="EMBL" id="BMCS01000001">
    <property type="protein sequence ID" value="GGF23829.1"/>
    <property type="molecule type" value="Genomic_DNA"/>
</dbReference>